<evidence type="ECO:0000313" key="2">
    <source>
        <dbReference type="Proteomes" id="UP000027265"/>
    </source>
</evidence>
<reference evidence="2" key="1">
    <citation type="journal article" date="2014" name="Proc. Natl. Acad. Sci. U.S.A.">
        <title>Extensive sampling of basidiomycete genomes demonstrates inadequacy of the white-rot/brown-rot paradigm for wood decay fungi.</title>
        <authorList>
            <person name="Riley R."/>
            <person name="Salamov A.A."/>
            <person name="Brown D.W."/>
            <person name="Nagy L.G."/>
            <person name="Floudas D."/>
            <person name="Held B.W."/>
            <person name="Levasseur A."/>
            <person name="Lombard V."/>
            <person name="Morin E."/>
            <person name="Otillar R."/>
            <person name="Lindquist E.A."/>
            <person name="Sun H."/>
            <person name="LaButti K.M."/>
            <person name="Schmutz J."/>
            <person name="Jabbour D."/>
            <person name="Luo H."/>
            <person name="Baker S.E."/>
            <person name="Pisabarro A.G."/>
            <person name="Walton J.D."/>
            <person name="Blanchette R.A."/>
            <person name="Henrissat B."/>
            <person name="Martin F."/>
            <person name="Cullen D."/>
            <person name="Hibbett D.S."/>
            <person name="Grigoriev I.V."/>
        </authorList>
    </citation>
    <scope>NUCLEOTIDE SEQUENCE [LARGE SCALE GENOMIC DNA]</scope>
    <source>
        <strain evidence="2">MUCL 33604</strain>
    </source>
</reference>
<proteinExistence type="predicted"/>
<dbReference type="InParanoid" id="A0A067PLB0"/>
<dbReference type="EMBL" id="KL197724">
    <property type="protein sequence ID" value="KDQ55589.1"/>
    <property type="molecule type" value="Genomic_DNA"/>
</dbReference>
<accession>A0A067PLB0</accession>
<sequence length="198" mass="22168">MSAAPRLPVELLRDVFELALPPECITDPCWNVAPASSWSTASRDKQSFVLVCKNWMGVGTEILYEHVAIRRPTQLPLFVCTLESSASDLGCLIKTFTLCCFISHRWKTVFFDNLVTLSSRCLRVKRFILSPHWDPPNPNAVVDSLFSGISLALITHLEINTDMLPYTVENILDHCSRLQSLSLAIPTEAISPKSIRLP</sequence>
<dbReference type="HOGENOM" id="CLU_1378310_0_0_1"/>
<name>A0A067PLB0_9AGAM</name>
<evidence type="ECO:0008006" key="3">
    <source>
        <dbReference type="Google" id="ProtNLM"/>
    </source>
</evidence>
<organism evidence="1 2">
    <name type="scientific">Jaapia argillacea MUCL 33604</name>
    <dbReference type="NCBI Taxonomy" id="933084"/>
    <lineage>
        <taxon>Eukaryota</taxon>
        <taxon>Fungi</taxon>
        <taxon>Dikarya</taxon>
        <taxon>Basidiomycota</taxon>
        <taxon>Agaricomycotina</taxon>
        <taxon>Agaricomycetes</taxon>
        <taxon>Agaricomycetidae</taxon>
        <taxon>Jaapiales</taxon>
        <taxon>Jaapiaceae</taxon>
        <taxon>Jaapia</taxon>
    </lineage>
</organism>
<dbReference type="OrthoDB" id="3258555at2759"/>
<keyword evidence="2" id="KW-1185">Reference proteome</keyword>
<protein>
    <recommendedName>
        <fullName evidence="3">F-box domain-containing protein</fullName>
    </recommendedName>
</protein>
<dbReference type="AlphaFoldDB" id="A0A067PLB0"/>
<dbReference type="Proteomes" id="UP000027265">
    <property type="component" value="Unassembled WGS sequence"/>
</dbReference>
<gene>
    <name evidence="1" type="ORF">JAAARDRAFT_323740</name>
</gene>
<evidence type="ECO:0000313" key="1">
    <source>
        <dbReference type="EMBL" id="KDQ55589.1"/>
    </source>
</evidence>